<dbReference type="Proteomes" id="UP000268696">
    <property type="component" value="Chromosome"/>
</dbReference>
<dbReference type="AlphaFoldDB" id="A0A3G7UCR7"/>
<evidence type="ECO:0000313" key="7">
    <source>
        <dbReference type="EMBL" id="AZE57197.1"/>
    </source>
</evidence>
<dbReference type="InterPro" id="IPR014710">
    <property type="entry name" value="RmlC-like_jellyroll"/>
</dbReference>
<dbReference type="PROSITE" id="PS00041">
    <property type="entry name" value="HTH_ARAC_FAMILY_1"/>
    <property type="match status" value="1"/>
</dbReference>
<dbReference type="FunFam" id="1.10.10.60:FF:000132">
    <property type="entry name" value="AraC family transcriptional regulator"/>
    <property type="match status" value="1"/>
</dbReference>
<dbReference type="PANTHER" id="PTHR11019">
    <property type="entry name" value="HTH-TYPE TRANSCRIPTIONAL REGULATOR NIMR"/>
    <property type="match status" value="1"/>
</dbReference>
<accession>A0A3G7UCR7</accession>
<reference evidence="7 8" key="1">
    <citation type="submission" date="2018-03" db="EMBL/GenBank/DDBJ databases">
        <title>Diversity of phytobeneficial traits revealed by whole-genome analysis of worldwide-isolated phenazine-producing Pseudomonas spp.</title>
        <authorList>
            <person name="Biessy A."/>
            <person name="Novinscak A."/>
            <person name="Blom J."/>
            <person name="Leger G."/>
            <person name="Thomashow L.S."/>
            <person name="Cazorla F.M."/>
            <person name="Josic D."/>
            <person name="Filion M."/>
        </authorList>
    </citation>
    <scope>NUCLEOTIDE SEQUENCE [LARGE SCALE GENOMIC DNA]</scope>
    <source>
        <strain evidence="7 8">30B</strain>
    </source>
</reference>
<dbReference type="Gene3D" id="2.60.120.10">
    <property type="entry name" value="Jelly Rolls"/>
    <property type="match status" value="1"/>
</dbReference>
<keyword evidence="2" id="KW-0805">Transcription regulation</keyword>
<name>A0A3G7UCR7_9PSED</name>
<evidence type="ECO:0000256" key="3">
    <source>
        <dbReference type="ARBA" id="ARBA00023125"/>
    </source>
</evidence>
<dbReference type="SUPFAM" id="SSF46689">
    <property type="entry name" value="Homeodomain-like"/>
    <property type="match status" value="1"/>
</dbReference>
<dbReference type="SMART" id="SM00342">
    <property type="entry name" value="HTH_ARAC"/>
    <property type="match status" value="1"/>
</dbReference>
<dbReference type="GO" id="GO:0003700">
    <property type="term" value="F:DNA-binding transcription factor activity"/>
    <property type="evidence" value="ECO:0007669"/>
    <property type="project" value="InterPro"/>
</dbReference>
<dbReference type="PANTHER" id="PTHR11019:SF159">
    <property type="entry name" value="TRANSCRIPTIONAL REGULATOR-RELATED"/>
    <property type="match status" value="1"/>
</dbReference>
<gene>
    <name evidence="7" type="ORF">C4K03_5069</name>
</gene>
<evidence type="ECO:0000256" key="5">
    <source>
        <dbReference type="ARBA" id="ARBA00023163"/>
    </source>
</evidence>
<dbReference type="Pfam" id="PF02311">
    <property type="entry name" value="AraC_binding"/>
    <property type="match status" value="1"/>
</dbReference>
<proteinExistence type="predicted"/>
<dbReference type="EMBL" id="CP027754">
    <property type="protein sequence ID" value="AZE57197.1"/>
    <property type="molecule type" value="Genomic_DNA"/>
</dbReference>
<keyword evidence="1" id="KW-0678">Repressor</keyword>
<dbReference type="InterPro" id="IPR009057">
    <property type="entry name" value="Homeodomain-like_sf"/>
</dbReference>
<evidence type="ECO:0000313" key="8">
    <source>
        <dbReference type="Proteomes" id="UP000268696"/>
    </source>
</evidence>
<dbReference type="InterPro" id="IPR018062">
    <property type="entry name" value="HTH_AraC-typ_CS"/>
</dbReference>
<dbReference type="Gene3D" id="1.10.10.60">
    <property type="entry name" value="Homeodomain-like"/>
    <property type="match status" value="2"/>
</dbReference>
<dbReference type="InterPro" id="IPR020449">
    <property type="entry name" value="Tscrpt_reg_AraC-type_HTH"/>
</dbReference>
<sequence length="257" mass="28545">MADLTCSRPAEMNAPTPLAALAANYEHGHIVAPHRHDEGQLVYAINGVMLVSVEATAWVVPSGHALWVPSGREHQIRMTGEVRMRTLLISPGAHRGLTSECEVIRVSPLLRELIVAAGDKLDSELASLRHAQIVELIFSELDRAQRVLAHVPIPDEPRLKSLCADFIDNPSQESTLESWALQLNMSSRTLARLFQKELGMSYGEWRKRTRLLLSMQRLACGVSILEVALEHGYQSPSAFTAMFKRTMGYTPSNCRLV</sequence>
<evidence type="ECO:0000256" key="4">
    <source>
        <dbReference type="ARBA" id="ARBA00023159"/>
    </source>
</evidence>
<keyword evidence="5" id="KW-0804">Transcription</keyword>
<keyword evidence="4" id="KW-0010">Activator</keyword>
<dbReference type="InterPro" id="IPR018060">
    <property type="entry name" value="HTH_AraC"/>
</dbReference>
<feature type="domain" description="HTH araC/xylS-type" evidence="6">
    <location>
        <begin position="160"/>
        <end position="257"/>
    </location>
</feature>
<evidence type="ECO:0000256" key="1">
    <source>
        <dbReference type="ARBA" id="ARBA00022491"/>
    </source>
</evidence>
<dbReference type="Pfam" id="PF12833">
    <property type="entry name" value="HTH_18"/>
    <property type="match status" value="1"/>
</dbReference>
<dbReference type="GO" id="GO:0043565">
    <property type="term" value="F:sequence-specific DNA binding"/>
    <property type="evidence" value="ECO:0007669"/>
    <property type="project" value="InterPro"/>
</dbReference>
<organism evidence="7 8">
    <name type="scientific">Pseudomonas synxantha</name>
    <dbReference type="NCBI Taxonomy" id="47883"/>
    <lineage>
        <taxon>Bacteria</taxon>
        <taxon>Pseudomonadati</taxon>
        <taxon>Pseudomonadota</taxon>
        <taxon>Gammaproteobacteria</taxon>
        <taxon>Pseudomonadales</taxon>
        <taxon>Pseudomonadaceae</taxon>
        <taxon>Pseudomonas</taxon>
    </lineage>
</organism>
<dbReference type="PROSITE" id="PS01124">
    <property type="entry name" value="HTH_ARAC_FAMILY_2"/>
    <property type="match status" value="1"/>
</dbReference>
<dbReference type="SUPFAM" id="SSF51182">
    <property type="entry name" value="RmlC-like cupins"/>
    <property type="match status" value="1"/>
</dbReference>
<keyword evidence="3" id="KW-0238">DNA-binding</keyword>
<dbReference type="GO" id="GO:0009893">
    <property type="term" value="P:positive regulation of metabolic process"/>
    <property type="evidence" value="ECO:0007669"/>
    <property type="project" value="UniProtKB-ARBA"/>
</dbReference>
<dbReference type="InterPro" id="IPR003313">
    <property type="entry name" value="AraC-bd"/>
</dbReference>
<evidence type="ECO:0000259" key="6">
    <source>
        <dbReference type="PROSITE" id="PS01124"/>
    </source>
</evidence>
<dbReference type="PRINTS" id="PR00032">
    <property type="entry name" value="HTHARAC"/>
</dbReference>
<protein>
    <submittedName>
        <fullName evidence="7">Transcriptional regulator, AraC family</fullName>
    </submittedName>
</protein>
<evidence type="ECO:0000256" key="2">
    <source>
        <dbReference type="ARBA" id="ARBA00023015"/>
    </source>
</evidence>
<dbReference type="InterPro" id="IPR011051">
    <property type="entry name" value="RmlC_Cupin_sf"/>
</dbReference>
<dbReference type="CDD" id="cd06124">
    <property type="entry name" value="cupin_NimR-like_N"/>
    <property type="match status" value="1"/>
</dbReference>